<feature type="chain" id="PRO_5044545997" description="RING-type domain-containing protein" evidence="6">
    <location>
        <begin position="20"/>
        <end position="377"/>
    </location>
</feature>
<gene>
    <name evidence="9" type="primary">LOC100839122</name>
    <name evidence="8" type="ORF">BRADI_4g16960v3</name>
</gene>
<keyword evidence="3" id="KW-0862">Zinc</keyword>
<dbReference type="GO" id="GO:0008270">
    <property type="term" value="F:zinc ion binding"/>
    <property type="evidence" value="ECO:0007669"/>
    <property type="project" value="UniProtKB-KW"/>
</dbReference>
<protein>
    <recommendedName>
        <fullName evidence="7">RING-type domain-containing protein</fullName>
    </recommendedName>
</protein>
<evidence type="ECO:0000256" key="3">
    <source>
        <dbReference type="ARBA" id="ARBA00022833"/>
    </source>
</evidence>
<evidence type="ECO:0000256" key="1">
    <source>
        <dbReference type="ARBA" id="ARBA00022723"/>
    </source>
</evidence>
<keyword evidence="10" id="KW-1185">Reference proteome</keyword>
<evidence type="ECO:0000259" key="7">
    <source>
        <dbReference type="PROSITE" id="PS50089"/>
    </source>
</evidence>
<accession>A0A0Q3IPV9</accession>
<evidence type="ECO:0000313" key="10">
    <source>
        <dbReference type="Proteomes" id="UP000008810"/>
    </source>
</evidence>
<dbReference type="PANTHER" id="PTHR42647:SF68">
    <property type="entry name" value="OS11G0542100 PROTEIN"/>
    <property type="match status" value="1"/>
</dbReference>
<dbReference type="FunFam" id="3.30.40.10:FF:000924">
    <property type="entry name" value="Putative RING zinc finger domain superfamily protein"/>
    <property type="match status" value="1"/>
</dbReference>
<keyword evidence="1" id="KW-0479">Metal-binding</keyword>
<evidence type="ECO:0000313" key="8">
    <source>
        <dbReference type="EMBL" id="KQJ88312.1"/>
    </source>
</evidence>
<dbReference type="InterPro" id="IPR001841">
    <property type="entry name" value="Znf_RING"/>
</dbReference>
<sequence length="377" mass="39541">MWHGISACLLPLCIKGSSSLSLSLSLPTQSALFLLVPRAERVLPWGFLPFLPMAVQARYAAGCFPRVVDAGYDVDAAFLSAVANNNNGYNHCAAAMASGGAQSELTCHNGAGNGVARKRGRGEVEEQYVSSSSALLPIPGMVKAVAPAPAMAFRSAESAMTSTSGRRPASAASSFATDELVSELLRQNAEIDATVRAELERMRAGLEQARKRQCLSLVRAASASAARRLREKEAELEAARRRAAELESCLRQAAAESQAWCGLARSNEAVAAGLRSTLDHLLLRGAAAPAPAEGFGESDFNSPAGAEDDAQSCCFAAPKEDAGVCSKWACKSCGQGEASVLLLPCRHLCLCKACEPRLDACPVCLATKNASVHIAMD</sequence>
<dbReference type="ExpressionAtlas" id="A0A0Q3IPV9">
    <property type="expression patterns" value="baseline"/>
</dbReference>
<dbReference type="Pfam" id="PF13920">
    <property type="entry name" value="zf-C3HC4_3"/>
    <property type="match status" value="1"/>
</dbReference>
<feature type="signal peptide" evidence="6">
    <location>
        <begin position="1"/>
        <end position="19"/>
    </location>
</feature>
<dbReference type="OrthoDB" id="1711136at2759"/>
<reference evidence="8" key="2">
    <citation type="submission" date="2017-06" db="EMBL/GenBank/DDBJ databases">
        <title>WGS assembly of Brachypodium distachyon.</title>
        <authorList>
            <consortium name="The International Brachypodium Initiative"/>
            <person name="Lucas S."/>
            <person name="Harmon-Smith M."/>
            <person name="Lail K."/>
            <person name="Tice H."/>
            <person name="Grimwood J."/>
            <person name="Bruce D."/>
            <person name="Barry K."/>
            <person name="Shu S."/>
            <person name="Lindquist E."/>
            <person name="Wang M."/>
            <person name="Pitluck S."/>
            <person name="Vogel J.P."/>
            <person name="Garvin D.F."/>
            <person name="Mockler T.C."/>
            <person name="Schmutz J."/>
            <person name="Rokhsar D."/>
            <person name="Bevan M.W."/>
        </authorList>
    </citation>
    <scope>NUCLEOTIDE SEQUENCE</scope>
    <source>
        <strain evidence="8">Bd21</strain>
    </source>
</reference>
<evidence type="ECO:0000256" key="5">
    <source>
        <dbReference type="SAM" id="Coils"/>
    </source>
</evidence>
<keyword evidence="2 4" id="KW-0863">Zinc-finger</keyword>
<reference evidence="8 9" key="1">
    <citation type="journal article" date="2010" name="Nature">
        <title>Genome sequencing and analysis of the model grass Brachypodium distachyon.</title>
        <authorList>
            <consortium name="International Brachypodium Initiative"/>
        </authorList>
    </citation>
    <scope>NUCLEOTIDE SEQUENCE [LARGE SCALE GENOMIC DNA]</scope>
    <source>
        <strain evidence="8">Bd21</strain>
        <strain evidence="9">cv. Bd21</strain>
    </source>
</reference>
<evidence type="ECO:0000313" key="9">
    <source>
        <dbReference type="EnsemblPlants" id="KQJ88312"/>
    </source>
</evidence>
<keyword evidence="6" id="KW-0732">Signal</keyword>
<dbReference type="CDD" id="cd16649">
    <property type="entry name" value="mRING-HC-C3HC5_CGRF1-like"/>
    <property type="match status" value="1"/>
</dbReference>
<proteinExistence type="predicted"/>
<dbReference type="EMBL" id="CM000883">
    <property type="protein sequence ID" value="KQJ88312.1"/>
    <property type="molecule type" value="Genomic_DNA"/>
</dbReference>
<keyword evidence="5" id="KW-0175">Coiled coil</keyword>
<dbReference type="Proteomes" id="UP000008810">
    <property type="component" value="Chromosome 4"/>
</dbReference>
<dbReference type="GeneID" id="100839122"/>
<evidence type="ECO:0000256" key="2">
    <source>
        <dbReference type="ARBA" id="ARBA00022771"/>
    </source>
</evidence>
<dbReference type="InterPro" id="IPR013083">
    <property type="entry name" value="Znf_RING/FYVE/PHD"/>
</dbReference>
<evidence type="ECO:0000256" key="4">
    <source>
        <dbReference type="PROSITE-ProRule" id="PRU00175"/>
    </source>
</evidence>
<dbReference type="PANTHER" id="PTHR42647">
    <property type="entry name" value="SBP (S-RIBONUCLEASE BINDING PROTEIN) FAMILY PROTEIN"/>
    <property type="match status" value="1"/>
</dbReference>
<name>A0A0Q3IPV9_BRADI</name>
<dbReference type="RefSeq" id="XP_003576002.2">
    <property type="nucleotide sequence ID" value="XM_003575954.4"/>
</dbReference>
<dbReference type="STRING" id="15368.A0A0Q3IPV9"/>
<dbReference type="AlphaFoldDB" id="A0A0Q3IPV9"/>
<dbReference type="GO" id="GO:0004842">
    <property type="term" value="F:ubiquitin-protein transferase activity"/>
    <property type="evidence" value="ECO:0000318"/>
    <property type="project" value="GO_Central"/>
</dbReference>
<dbReference type="Gene3D" id="3.30.40.10">
    <property type="entry name" value="Zinc/RING finger domain, C3HC4 (zinc finger)"/>
    <property type="match status" value="1"/>
</dbReference>
<dbReference type="PROSITE" id="PS50089">
    <property type="entry name" value="ZF_RING_2"/>
    <property type="match status" value="1"/>
</dbReference>
<reference evidence="9" key="3">
    <citation type="submission" date="2018-08" db="UniProtKB">
        <authorList>
            <consortium name="EnsemblPlants"/>
        </authorList>
    </citation>
    <scope>IDENTIFICATION</scope>
    <source>
        <strain evidence="9">cv. Bd21</strain>
    </source>
</reference>
<dbReference type="Gramene" id="KQJ88312">
    <property type="protein sequence ID" value="KQJ88312"/>
    <property type="gene ID" value="BRADI_4g16960v3"/>
</dbReference>
<organism evidence="8">
    <name type="scientific">Brachypodium distachyon</name>
    <name type="common">Purple false brome</name>
    <name type="synonym">Trachynia distachya</name>
    <dbReference type="NCBI Taxonomy" id="15368"/>
    <lineage>
        <taxon>Eukaryota</taxon>
        <taxon>Viridiplantae</taxon>
        <taxon>Streptophyta</taxon>
        <taxon>Embryophyta</taxon>
        <taxon>Tracheophyta</taxon>
        <taxon>Spermatophyta</taxon>
        <taxon>Magnoliopsida</taxon>
        <taxon>Liliopsida</taxon>
        <taxon>Poales</taxon>
        <taxon>Poaceae</taxon>
        <taxon>BOP clade</taxon>
        <taxon>Pooideae</taxon>
        <taxon>Stipodae</taxon>
        <taxon>Brachypodieae</taxon>
        <taxon>Brachypodium</taxon>
    </lineage>
</organism>
<evidence type="ECO:0000256" key="6">
    <source>
        <dbReference type="SAM" id="SignalP"/>
    </source>
</evidence>
<feature type="coiled-coil region" evidence="5">
    <location>
        <begin position="222"/>
        <end position="256"/>
    </location>
</feature>
<dbReference type="EnsemblPlants" id="KQJ88312">
    <property type="protein sequence ID" value="KQJ88312"/>
    <property type="gene ID" value="BRADI_4g16960v3"/>
</dbReference>
<feature type="domain" description="RING-type" evidence="7">
    <location>
        <begin position="330"/>
        <end position="364"/>
    </location>
</feature>